<dbReference type="AlphaFoldDB" id="E3HYP5"/>
<accession>E3HYP5</accession>
<reference evidence="3" key="1">
    <citation type="journal article" date="2011" name="J. Bacteriol.">
        <title>Genome sequences of eight morphologically diverse alphaproteobacteria.</title>
        <authorList>
            <consortium name="US DOE Joint Genome Institute"/>
            <person name="Brown P.J."/>
            <person name="Kysela D.T."/>
            <person name="Buechlein A."/>
            <person name="Hemmerich C."/>
            <person name="Brun Y.V."/>
        </authorList>
    </citation>
    <scope>NUCLEOTIDE SEQUENCE [LARGE SCALE GENOMIC DNA]</scope>
    <source>
        <strain evidence="3">ATCC 17100 / ATH 3.1.1 / DSM 162 / LMG 4299</strain>
    </source>
</reference>
<dbReference type="EMBL" id="CP002292">
    <property type="protein sequence ID" value="ADP69786.1"/>
    <property type="molecule type" value="Genomic_DNA"/>
</dbReference>
<dbReference type="PANTHER" id="PTHR30006:SF2">
    <property type="entry name" value="ABC TRANSPORTER SUBSTRATE-BINDING PROTEIN"/>
    <property type="match status" value="1"/>
</dbReference>
<dbReference type="Pfam" id="PF13343">
    <property type="entry name" value="SBP_bac_6"/>
    <property type="match status" value="1"/>
</dbReference>
<gene>
    <name evidence="2" type="ordered locus">Rvan_0504</name>
</gene>
<name>E3HYP5_RHOVT</name>
<dbReference type="HOGENOM" id="CLU_055408_0_0_5"/>
<sequence>MGVLTSASTILEDMAPPSALFGHAAEAVGAPKVWDFLGNVPVPLRHRIHDGVEARVIEHFAAGGRPLKCCFPHGRGGETPFDRLRFIRDLADYPNMIVSAEHGNIFNRRFQAEFVERGAFASCQPDGVADVFADCGLVDPKGFIGVYAVAPFVLLIDRTQIGSLPVPRRWADLMEPDYRGQVVFGGWKREDQRRYSAYNKFFLLAMAKEFGLDGVRRLVANVPGLMHSAQMPRLAGTDASMGGIYVLPWSMADMCPRRDRTQVVWPEDGALAYPLWLTVKAARANAVAPLVDYFHGDALARTLNANRYPALAPGVAPRLPPGARFKWIGWDFVRHRSTGEVIKAACRAFEAAQDAAAAARKEFLPCA</sequence>
<dbReference type="KEGG" id="rva:Rvan_0504"/>
<evidence type="ECO:0000313" key="3">
    <source>
        <dbReference type="Proteomes" id="UP000001399"/>
    </source>
</evidence>
<proteinExistence type="predicted"/>
<dbReference type="STRING" id="648757.Rvan_0504"/>
<evidence type="ECO:0000256" key="1">
    <source>
        <dbReference type="ARBA" id="ARBA00022729"/>
    </source>
</evidence>
<dbReference type="OrthoDB" id="9766989at2"/>
<dbReference type="eggNOG" id="COG1840">
    <property type="taxonomic scope" value="Bacteria"/>
</dbReference>
<protein>
    <recommendedName>
        <fullName evidence="4">ABC transporter substrate-binding protein</fullName>
    </recommendedName>
</protein>
<keyword evidence="1" id="KW-0732">Signal</keyword>
<dbReference type="Gene3D" id="3.40.190.10">
    <property type="entry name" value="Periplasmic binding protein-like II"/>
    <property type="match status" value="2"/>
</dbReference>
<dbReference type="Proteomes" id="UP000001399">
    <property type="component" value="Chromosome"/>
</dbReference>
<dbReference type="SUPFAM" id="SSF53850">
    <property type="entry name" value="Periplasmic binding protein-like II"/>
    <property type="match status" value="1"/>
</dbReference>
<keyword evidence="3" id="KW-1185">Reference proteome</keyword>
<dbReference type="PANTHER" id="PTHR30006">
    <property type="entry name" value="THIAMINE-BINDING PERIPLASMIC PROTEIN-RELATED"/>
    <property type="match status" value="1"/>
</dbReference>
<dbReference type="RefSeq" id="WP_013418190.1">
    <property type="nucleotide sequence ID" value="NC_014664.1"/>
</dbReference>
<evidence type="ECO:0008006" key="4">
    <source>
        <dbReference type="Google" id="ProtNLM"/>
    </source>
</evidence>
<evidence type="ECO:0000313" key="2">
    <source>
        <dbReference type="EMBL" id="ADP69786.1"/>
    </source>
</evidence>
<organism evidence="2 3">
    <name type="scientific">Rhodomicrobium vannielii (strain ATCC 17100 / DSM 162 / LMG 4299 / NCIMB 10020 / ATH 3.1.1)</name>
    <dbReference type="NCBI Taxonomy" id="648757"/>
    <lineage>
        <taxon>Bacteria</taxon>
        <taxon>Pseudomonadati</taxon>
        <taxon>Pseudomonadota</taxon>
        <taxon>Alphaproteobacteria</taxon>
        <taxon>Hyphomicrobiales</taxon>
        <taxon>Hyphomicrobiaceae</taxon>
        <taxon>Rhodomicrobium</taxon>
    </lineage>
</organism>